<dbReference type="Pfam" id="PF00263">
    <property type="entry name" value="Secretin"/>
    <property type="match status" value="1"/>
</dbReference>
<feature type="domain" description="BON" evidence="2">
    <location>
        <begin position="120"/>
        <end position="191"/>
    </location>
</feature>
<comment type="similarity">
    <text evidence="1">Belongs to the bacterial secretin family.</text>
</comment>
<name>A0A9C9TF51_9HYPH</name>
<gene>
    <name evidence="3" type="ORF">ENH89_01030</name>
</gene>
<accession>A0A9C9TF51</accession>
<dbReference type="EMBL" id="DRGN01000014">
    <property type="protein sequence ID" value="HET98964.1"/>
    <property type="molecule type" value="Genomic_DNA"/>
</dbReference>
<dbReference type="PRINTS" id="PR00811">
    <property type="entry name" value="BCTERIALGSPD"/>
</dbReference>
<evidence type="ECO:0000256" key="1">
    <source>
        <dbReference type="RuleBase" id="RU004003"/>
    </source>
</evidence>
<dbReference type="InterPro" id="IPR001775">
    <property type="entry name" value="GspD/PilQ"/>
</dbReference>
<dbReference type="InterPro" id="IPR007055">
    <property type="entry name" value="BON_dom"/>
</dbReference>
<dbReference type="Pfam" id="PF13629">
    <property type="entry name" value="T2SS-T3SS_pil_N"/>
    <property type="match status" value="1"/>
</dbReference>
<reference evidence="3" key="1">
    <citation type="journal article" date="2020" name="mSystems">
        <title>Genome- and Community-Level Interaction Insights into Carbon Utilization and Element Cycling Functions of Hydrothermarchaeota in Hydrothermal Sediment.</title>
        <authorList>
            <person name="Zhou Z."/>
            <person name="Liu Y."/>
            <person name="Xu W."/>
            <person name="Pan J."/>
            <person name="Luo Z.H."/>
            <person name="Li M."/>
        </authorList>
    </citation>
    <scope>NUCLEOTIDE SEQUENCE</scope>
    <source>
        <strain evidence="3">HyVt-347</strain>
    </source>
</reference>
<dbReference type="PANTHER" id="PTHR30332:SF17">
    <property type="entry name" value="TYPE IV PILIATION SYSTEM PROTEIN DR_0774-RELATED"/>
    <property type="match status" value="1"/>
</dbReference>
<dbReference type="GO" id="GO:0015627">
    <property type="term" value="C:type II protein secretion system complex"/>
    <property type="evidence" value="ECO:0007669"/>
    <property type="project" value="TreeGrafter"/>
</dbReference>
<comment type="caution">
    <text evidence="3">The sequence shown here is derived from an EMBL/GenBank/DDBJ whole genome shotgun (WGS) entry which is preliminary data.</text>
</comment>
<dbReference type="Proteomes" id="UP000885680">
    <property type="component" value="Unassembled WGS sequence"/>
</dbReference>
<protein>
    <submittedName>
        <fullName evidence="3">Type II and III secretion system protein family protein</fullName>
    </submittedName>
</protein>
<proteinExistence type="inferred from homology"/>
<dbReference type="PANTHER" id="PTHR30332">
    <property type="entry name" value="PROBABLE GENERAL SECRETION PATHWAY PROTEIN D"/>
    <property type="match status" value="1"/>
</dbReference>
<evidence type="ECO:0000259" key="2">
    <source>
        <dbReference type="PROSITE" id="PS50914"/>
    </source>
</evidence>
<dbReference type="AlphaFoldDB" id="A0A9C9TF51"/>
<dbReference type="InterPro" id="IPR032789">
    <property type="entry name" value="T2SS-T3SS_pil_N"/>
</dbReference>
<dbReference type="GO" id="GO:0009306">
    <property type="term" value="P:protein secretion"/>
    <property type="evidence" value="ECO:0007669"/>
    <property type="project" value="InterPro"/>
</dbReference>
<evidence type="ECO:0000313" key="3">
    <source>
        <dbReference type="EMBL" id="HET98964.1"/>
    </source>
</evidence>
<dbReference type="InterPro" id="IPR050810">
    <property type="entry name" value="Bact_Secretion_Sys_Channel"/>
</dbReference>
<dbReference type="InterPro" id="IPR004846">
    <property type="entry name" value="T2SS/T3SS_dom"/>
</dbReference>
<sequence length="534" mass="56572">MTGRSMSSSNRSDILLALLRRAVVGLAGVSTALTPVFAPLPASAEPTVVNVRQASQTINLGLNKTKVIVLAADAHDILVANPAVADAVTRDARRIYIFGKQIGETNIVVFDRQNRQIASIDLKIERDISGLEASIRKYVPSSDVTIEMLNDNVVLTGMVQTPQDAAKVERLARIFVTGGEGTTGQYIQSATATGGAGGGNSDVAFAQEDRRQSQIVNLLQIQGQDQVTLKVTVAEVQRSVVKQLGFNGSASDGISYANIDNPFGLGKAISNNLAKTAGSIGGFDITSQINAMEQAGVMRTLAEPSLTAISGEKASFKVGGEFVVPQGKSETPETRTPILNAAGNIVGYDTTPASVDYETSKIDYGIGLDFTPVVLSAGRISLKIRTSVSEPTFESPFSFPGGVAPGVTPPGIRKRLADTTVELPSGGSLVIAGLVRDEVRQVISGTPGLSKIPILGSLFRSRDFQRYETELVIIVTPYLVRPVARQALARPDDGLGFSSDGAGNFLGRINRVYGHMETKLPPGRYHGVVGFIYK</sequence>
<evidence type="ECO:0000313" key="4">
    <source>
        <dbReference type="Proteomes" id="UP000885680"/>
    </source>
</evidence>
<dbReference type="PROSITE" id="PS50914">
    <property type="entry name" value="BON"/>
    <property type="match status" value="1"/>
</dbReference>
<organism evidence="3 4">
    <name type="scientific">Aurantimonas coralicida</name>
    <dbReference type="NCBI Taxonomy" id="182270"/>
    <lineage>
        <taxon>Bacteria</taxon>
        <taxon>Pseudomonadati</taxon>
        <taxon>Pseudomonadota</taxon>
        <taxon>Alphaproteobacteria</taxon>
        <taxon>Hyphomicrobiales</taxon>
        <taxon>Aurantimonadaceae</taxon>
        <taxon>Aurantimonas</taxon>
    </lineage>
</organism>